<evidence type="ECO:0000313" key="5">
    <source>
        <dbReference type="Proteomes" id="UP000234323"/>
    </source>
</evidence>
<organism evidence="3 5">
    <name type="scientific">Rhizophagus irregularis</name>
    <dbReference type="NCBI Taxonomy" id="588596"/>
    <lineage>
        <taxon>Eukaryota</taxon>
        <taxon>Fungi</taxon>
        <taxon>Fungi incertae sedis</taxon>
        <taxon>Mucoromycota</taxon>
        <taxon>Glomeromycotina</taxon>
        <taxon>Glomeromycetes</taxon>
        <taxon>Glomerales</taxon>
        <taxon>Glomeraceae</taxon>
        <taxon>Rhizophagus</taxon>
    </lineage>
</organism>
<dbReference type="EMBL" id="LLXI01004854">
    <property type="protein sequence ID" value="PKY61023.1"/>
    <property type="molecule type" value="Genomic_DNA"/>
</dbReference>
<name>A0A2I1HQE8_9GLOM</name>
<gene>
    <name evidence="2" type="ORF">RhiirA4_409737</name>
    <name evidence="3" type="ORF">RhiirA4_412864</name>
    <name evidence="4" type="ORF">RhiirA4_412876</name>
</gene>
<dbReference type="EMBL" id="LLXI01001577">
    <property type="protein sequence ID" value="PKY54312.1"/>
    <property type="molecule type" value="Genomic_DNA"/>
</dbReference>
<feature type="compositionally biased region" description="Polar residues" evidence="1">
    <location>
        <begin position="18"/>
        <end position="33"/>
    </location>
</feature>
<accession>A0A2I1HQE8</accession>
<evidence type="ECO:0000256" key="1">
    <source>
        <dbReference type="SAM" id="MobiDB-lite"/>
    </source>
</evidence>
<evidence type="ECO:0000313" key="2">
    <source>
        <dbReference type="EMBL" id="PKY54312.1"/>
    </source>
</evidence>
<proteinExistence type="predicted"/>
<reference evidence="3 5" key="1">
    <citation type="submission" date="2015-10" db="EMBL/GenBank/DDBJ databases">
        <title>Genome analyses suggest a sexual origin of heterokaryosis in a supposedly ancient asexual fungus.</title>
        <authorList>
            <person name="Ropars J."/>
            <person name="Sedzielewska K."/>
            <person name="Noel J."/>
            <person name="Charron P."/>
            <person name="Farinelli L."/>
            <person name="Marton T."/>
            <person name="Kruger M."/>
            <person name="Pelin A."/>
            <person name="Brachmann A."/>
            <person name="Corradi N."/>
        </authorList>
    </citation>
    <scope>NUCLEOTIDE SEQUENCE [LARGE SCALE GENOMIC DNA]</scope>
    <source>
        <strain evidence="3 5">A4</strain>
    </source>
</reference>
<protein>
    <submittedName>
        <fullName evidence="3">Uncharacterized protein</fullName>
    </submittedName>
</protein>
<dbReference type="Proteomes" id="UP000234323">
    <property type="component" value="Unassembled WGS sequence"/>
</dbReference>
<comment type="caution">
    <text evidence="3">The sequence shown here is derived from an EMBL/GenBank/DDBJ whole genome shotgun (WGS) entry which is preliminary data.</text>
</comment>
<sequence length="61" mass="7102">MLETFPKEKKVPKHSKLTPDSCQQELKSPNLQSKKGDISKTFPKKEGRKKFQLKTYENLPI</sequence>
<feature type="region of interest" description="Disordered" evidence="1">
    <location>
        <begin position="1"/>
        <end position="61"/>
    </location>
</feature>
<dbReference type="EMBL" id="LLXI01004913">
    <property type="protein sequence ID" value="PKY61087.1"/>
    <property type="molecule type" value="Genomic_DNA"/>
</dbReference>
<evidence type="ECO:0000313" key="4">
    <source>
        <dbReference type="EMBL" id="PKY61087.1"/>
    </source>
</evidence>
<keyword evidence="5" id="KW-1185">Reference proteome</keyword>
<evidence type="ECO:0000313" key="3">
    <source>
        <dbReference type="EMBL" id="PKY61023.1"/>
    </source>
</evidence>
<dbReference type="AlphaFoldDB" id="A0A2I1HQE8"/>